<dbReference type="InterPro" id="IPR001680">
    <property type="entry name" value="WD40_rpt"/>
</dbReference>
<comment type="subcellular location">
    <subcellularLocation>
        <location evidence="1">Nucleus</location>
        <location evidence="1">Nucleolus</location>
    </subcellularLocation>
</comment>
<dbReference type="OrthoDB" id="5414888at2759"/>
<dbReference type="SUPFAM" id="SSF50978">
    <property type="entry name" value="WD40 repeat-like"/>
    <property type="match status" value="2"/>
</dbReference>
<dbReference type="RefSeq" id="XP_025359840.1">
    <property type="nucleotide sequence ID" value="XM_025508517.1"/>
</dbReference>
<name>A0A316UKA1_9BASI</name>
<dbReference type="STRING" id="1569628.A0A316UKA1"/>
<dbReference type="GeneID" id="37030340"/>
<sequence length="904" mass="96478">MPQASSSSSSAPPPKRTKYDELGAIEPFYTGSGSTSLTRSGRYLFTALDNEVLCSDVEDGAGRVIGRLEPDGEEISSISVTPNGSHVCITTRAASCTLYIYAINSFAPFTASRTRSQARAHDAPVAISHVDSTGSLLATGSADGIVKMWDIHGGFVTHVLRGHGGIVSAIAFAIVAQRSRLFTSSVDGRIRVWDLNDRPKQGAQKPIATLGGHMSVVRGLSVSVSGKRLISGSRDKTICTWEMNARGAWALKETIAASEGVEACGFVGEDEEDVFYTGGTSSQVRLWSFRSGSVVRQQPAAPALSGAGHDDEGEGELQGVVGVHQSETALVSLHADSRMIWRSPIDLARQRQLVGFNDEAVDSALLGNHLAVATNSSAIRIYPLPALGGSEQQPGSVSLLPSEPSQPGHTENVLSIDASASGNLLVSGSKDRTARIWAPRDGEWRCIAVAEGHAECVGAVGFSRKVWPDEELPRFLVTASQDRTVKVWDLSPLANATSSPLRLRSLVTLRVHDKAINSLEVAPNDSLLVTGSQDRTAKVFKLAYSPPSKANSQTASAKLSPLATLKGHKRGVWSVAFSPVDPAILTTSGDRTAKLWSLRDFACVKTFEGHSHSVLKGRFLQGSKGTQIVTAGADGLVKLWNVRDEECTTTMEASEDRIWSVSSFGSGEGLAVAGADGHLRYYNDVTEQAQLEELKEREKGVEREQHYENLLAVHDYRGAILICLAEGQPKRLLNLFTKVAASKRARDVTTSLMDLALADDNAAAPEDITGVDEALATLPASHLGQLLKYIRAWNASSRTAGVAQGILHCLLRSYSADELLDAGGDEALDALIAYSERHYARAERMLIESAVLDYVVNLMGGSGEEGEAVTNGNGAHASEDGEGMDEDDESSDGEASELDSMDED</sequence>
<protein>
    <submittedName>
        <fullName evidence="8">WD40 repeat-like protein</fullName>
    </submittedName>
</protein>
<dbReference type="CDD" id="cd00200">
    <property type="entry name" value="WD40"/>
    <property type="match status" value="1"/>
</dbReference>
<organism evidence="8 9">
    <name type="scientific">Jaminaea rosea</name>
    <dbReference type="NCBI Taxonomy" id="1569628"/>
    <lineage>
        <taxon>Eukaryota</taxon>
        <taxon>Fungi</taxon>
        <taxon>Dikarya</taxon>
        <taxon>Basidiomycota</taxon>
        <taxon>Ustilaginomycotina</taxon>
        <taxon>Exobasidiomycetes</taxon>
        <taxon>Microstromatales</taxon>
        <taxon>Microstromatales incertae sedis</taxon>
        <taxon>Jaminaea</taxon>
    </lineage>
</organism>
<evidence type="ECO:0000256" key="6">
    <source>
        <dbReference type="SAM" id="MobiDB-lite"/>
    </source>
</evidence>
<evidence type="ECO:0000256" key="4">
    <source>
        <dbReference type="ARBA" id="ARBA00023242"/>
    </source>
</evidence>
<dbReference type="Proteomes" id="UP000245884">
    <property type="component" value="Unassembled WGS sequence"/>
</dbReference>
<dbReference type="AlphaFoldDB" id="A0A316UKA1"/>
<dbReference type="InterPro" id="IPR020472">
    <property type="entry name" value="WD40_PAC1"/>
</dbReference>
<reference evidence="8 9" key="1">
    <citation type="journal article" date="2018" name="Mol. Biol. Evol.">
        <title>Broad Genomic Sampling Reveals a Smut Pathogenic Ancestry of the Fungal Clade Ustilaginomycotina.</title>
        <authorList>
            <person name="Kijpornyongpan T."/>
            <person name="Mondo S.J."/>
            <person name="Barry K."/>
            <person name="Sandor L."/>
            <person name="Lee J."/>
            <person name="Lipzen A."/>
            <person name="Pangilinan J."/>
            <person name="LaButti K."/>
            <person name="Hainaut M."/>
            <person name="Henrissat B."/>
            <person name="Grigoriev I.V."/>
            <person name="Spatafora J.W."/>
            <person name="Aime M.C."/>
        </authorList>
    </citation>
    <scope>NUCLEOTIDE SEQUENCE [LARGE SCALE GENOMIC DNA]</scope>
    <source>
        <strain evidence="8 9">MCA 5214</strain>
    </source>
</reference>
<keyword evidence="4" id="KW-0539">Nucleus</keyword>
<feature type="repeat" description="WD" evidence="5">
    <location>
        <begin position="210"/>
        <end position="244"/>
    </location>
</feature>
<dbReference type="PRINTS" id="PR00320">
    <property type="entry name" value="GPROTEINBRPT"/>
</dbReference>
<keyword evidence="3" id="KW-0677">Repeat</keyword>
<dbReference type="PANTHER" id="PTHR19854:SF15">
    <property type="entry name" value="TRANSDUCIN BETA-LIKE PROTEIN 3"/>
    <property type="match status" value="1"/>
</dbReference>
<feature type="region of interest" description="Disordered" evidence="6">
    <location>
        <begin position="392"/>
        <end position="411"/>
    </location>
</feature>
<feature type="domain" description="U3 small nucleolar RNA-associated protein 13 C-terminal" evidence="7">
    <location>
        <begin position="704"/>
        <end position="859"/>
    </location>
</feature>
<proteinExistence type="predicted"/>
<evidence type="ECO:0000313" key="8">
    <source>
        <dbReference type="EMBL" id="PWN25228.1"/>
    </source>
</evidence>
<dbReference type="PANTHER" id="PTHR19854">
    <property type="entry name" value="TRANSDUCIN BETA-LIKE 3"/>
    <property type="match status" value="1"/>
</dbReference>
<feature type="repeat" description="WD" evidence="5">
    <location>
        <begin position="450"/>
        <end position="498"/>
    </location>
</feature>
<dbReference type="Gene3D" id="2.130.10.10">
    <property type="entry name" value="YVTN repeat-like/Quinoprotein amine dehydrogenase"/>
    <property type="match status" value="4"/>
</dbReference>
<evidence type="ECO:0000256" key="1">
    <source>
        <dbReference type="ARBA" id="ARBA00004604"/>
    </source>
</evidence>
<dbReference type="InterPro" id="IPR013934">
    <property type="entry name" value="Utp13_C"/>
</dbReference>
<dbReference type="GO" id="GO:0030686">
    <property type="term" value="C:90S preribosome"/>
    <property type="evidence" value="ECO:0007669"/>
    <property type="project" value="TreeGrafter"/>
</dbReference>
<keyword evidence="9" id="KW-1185">Reference proteome</keyword>
<feature type="repeat" description="WD" evidence="5">
    <location>
        <begin position="118"/>
        <end position="151"/>
    </location>
</feature>
<dbReference type="GO" id="GO:0032040">
    <property type="term" value="C:small-subunit processome"/>
    <property type="evidence" value="ECO:0007669"/>
    <property type="project" value="InterPro"/>
</dbReference>
<dbReference type="Pfam" id="PF08625">
    <property type="entry name" value="Utp13"/>
    <property type="match status" value="1"/>
</dbReference>
<dbReference type="InterPro" id="IPR019775">
    <property type="entry name" value="WD40_repeat_CS"/>
</dbReference>
<dbReference type="GO" id="GO:0034511">
    <property type="term" value="F:U3 snoRNA binding"/>
    <property type="evidence" value="ECO:0007669"/>
    <property type="project" value="TreeGrafter"/>
</dbReference>
<keyword evidence="2 5" id="KW-0853">WD repeat</keyword>
<dbReference type="PROSITE" id="PS00678">
    <property type="entry name" value="WD_REPEATS_1"/>
    <property type="match status" value="5"/>
</dbReference>
<dbReference type="Pfam" id="PF00400">
    <property type="entry name" value="WD40"/>
    <property type="match status" value="9"/>
</dbReference>
<feature type="compositionally biased region" description="Acidic residues" evidence="6">
    <location>
        <begin position="880"/>
        <end position="904"/>
    </location>
</feature>
<feature type="repeat" description="WD" evidence="5">
    <location>
        <begin position="509"/>
        <end position="542"/>
    </location>
</feature>
<gene>
    <name evidence="8" type="ORF">BDZ90DRAFT_262674</name>
</gene>
<dbReference type="GO" id="GO:0000480">
    <property type="term" value="P:endonucleolytic cleavage in 5'-ETS of tricistronic rRNA transcript (SSU-rRNA, 5.8S rRNA, LSU-rRNA)"/>
    <property type="evidence" value="ECO:0007669"/>
    <property type="project" value="TreeGrafter"/>
</dbReference>
<feature type="region of interest" description="Disordered" evidence="6">
    <location>
        <begin position="864"/>
        <end position="904"/>
    </location>
</feature>
<dbReference type="GO" id="GO:0000472">
    <property type="term" value="P:endonucleolytic cleavage to generate mature 5'-end of SSU-rRNA from (SSU-rRNA, 5.8S rRNA, LSU-rRNA)"/>
    <property type="evidence" value="ECO:0007669"/>
    <property type="project" value="TreeGrafter"/>
</dbReference>
<feature type="repeat" description="WD" evidence="5">
    <location>
        <begin position="565"/>
        <end position="606"/>
    </location>
</feature>
<dbReference type="PROSITE" id="PS50082">
    <property type="entry name" value="WD_REPEATS_2"/>
    <property type="match status" value="8"/>
</dbReference>
<feature type="repeat" description="WD" evidence="5">
    <location>
        <begin position="160"/>
        <end position="196"/>
    </location>
</feature>
<evidence type="ECO:0000256" key="2">
    <source>
        <dbReference type="ARBA" id="ARBA00022574"/>
    </source>
</evidence>
<feature type="repeat" description="WD" evidence="5">
    <location>
        <begin position="406"/>
        <end position="437"/>
    </location>
</feature>
<evidence type="ECO:0000259" key="7">
    <source>
        <dbReference type="Pfam" id="PF08625"/>
    </source>
</evidence>
<accession>A0A316UKA1</accession>
<evidence type="ECO:0000256" key="3">
    <source>
        <dbReference type="ARBA" id="ARBA00022737"/>
    </source>
</evidence>
<feature type="repeat" description="WD" evidence="5">
    <location>
        <begin position="607"/>
        <end position="650"/>
    </location>
</feature>
<dbReference type="SMART" id="SM00320">
    <property type="entry name" value="WD40"/>
    <property type="match status" value="11"/>
</dbReference>
<dbReference type="EMBL" id="KZ819677">
    <property type="protein sequence ID" value="PWN25228.1"/>
    <property type="molecule type" value="Genomic_DNA"/>
</dbReference>
<dbReference type="PROSITE" id="PS50294">
    <property type="entry name" value="WD_REPEATS_REGION"/>
    <property type="match status" value="7"/>
</dbReference>
<dbReference type="InterPro" id="IPR036322">
    <property type="entry name" value="WD40_repeat_dom_sf"/>
</dbReference>
<evidence type="ECO:0000313" key="9">
    <source>
        <dbReference type="Proteomes" id="UP000245884"/>
    </source>
</evidence>
<dbReference type="InterPro" id="IPR015943">
    <property type="entry name" value="WD40/YVTN_repeat-like_dom_sf"/>
</dbReference>
<evidence type="ECO:0000256" key="5">
    <source>
        <dbReference type="PROSITE-ProRule" id="PRU00221"/>
    </source>
</evidence>